<dbReference type="Gene3D" id="1.10.260.40">
    <property type="entry name" value="lambda repressor-like DNA-binding domains"/>
    <property type="match status" value="1"/>
</dbReference>
<evidence type="ECO:0000313" key="3">
    <source>
        <dbReference type="Proteomes" id="UP000580474"/>
    </source>
</evidence>
<accession>A0A840N850</accession>
<keyword evidence="3" id="KW-1185">Reference proteome</keyword>
<dbReference type="PROSITE" id="PS50943">
    <property type="entry name" value="HTH_CROC1"/>
    <property type="match status" value="1"/>
</dbReference>
<evidence type="ECO:0000313" key="2">
    <source>
        <dbReference type="EMBL" id="MBB5068316.1"/>
    </source>
</evidence>
<dbReference type="InterPro" id="IPR001387">
    <property type="entry name" value="Cro/C1-type_HTH"/>
</dbReference>
<dbReference type="AlphaFoldDB" id="A0A840N850"/>
<reference evidence="2 3" key="1">
    <citation type="submission" date="2020-08" db="EMBL/GenBank/DDBJ databases">
        <title>Sequencing the genomes of 1000 actinobacteria strains.</title>
        <authorList>
            <person name="Klenk H.-P."/>
        </authorList>
    </citation>
    <scope>NUCLEOTIDE SEQUENCE [LARGE SCALE GENOMIC DNA]</scope>
    <source>
        <strain evidence="2 3">DSM 45582</strain>
    </source>
</reference>
<dbReference type="Pfam" id="PF19054">
    <property type="entry name" value="DUF5753"/>
    <property type="match status" value="1"/>
</dbReference>
<dbReference type="Pfam" id="PF13560">
    <property type="entry name" value="HTH_31"/>
    <property type="match status" value="1"/>
</dbReference>
<dbReference type="Proteomes" id="UP000580474">
    <property type="component" value="Unassembled WGS sequence"/>
</dbReference>
<organism evidence="2 3">
    <name type="scientific">Saccharopolyspora gloriosae</name>
    <dbReference type="NCBI Taxonomy" id="455344"/>
    <lineage>
        <taxon>Bacteria</taxon>
        <taxon>Bacillati</taxon>
        <taxon>Actinomycetota</taxon>
        <taxon>Actinomycetes</taxon>
        <taxon>Pseudonocardiales</taxon>
        <taxon>Pseudonocardiaceae</taxon>
        <taxon>Saccharopolyspora</taxon>
    </lineage>
</organism>
<name>A0A840N850_9PSEU</name>
<protein>
    <submittedName>
        <fullName evidence="2">Transcriptional regulator with XRE-family HTH domain</fullName>
    </submittedName>
</protein>
<dbReference type="SMART" id="SM00530">
    <property type="entry name" value="HTH_XRE"/>
    <property type="match status" value="1"/>
</dbReference>
<dbReference type="InterPro" id="IPR010982">
    <property type="entry name" value="Lambda_DNA-bd_dom_sf"/>
</dbReference>
<dbReference type="CDD" id="cd00093">
    <property type="entry name" value="HTH_XRE"/>
    <property type="match status" value="1"/>
</dbReference>
<dbReference type="EMBL" id="JACHIV010000001">
    <property type="protein sequence ID" value="MBB5068316.1"/>
    <property type="molecule type" value="Genomic_DNA"/>
</dbReference>
<dbReference type="SUPFAM" id="SSF47413">
    <property type="entry name" value="lambda repressor-like DNA-binding domains"/>
    <property type="match status" value="1"/>
</dbReference>
<gene>
    <name evidence="2" type="ORF">BJ969_001404</name>
</gene>
<dbReference type="GO" id="GO:0003677">
    <property type="term" value="F:DNA binding"/>
    <property type="evidence" value="ECO:0007669"/>
    <property type="project" value="InterPro"/>
</dbReference>
<comment type="caution">
    <text evidence="2">The sequence shown here is derived from an EMBL/GenBank/DDBJ whole genome shotgun (WGS) entry which is preliminary data.</text>
</comment>
<sequence length="271" mass="30012">MREARDSVGLTAVNAAKQLGMSQNFLSDLEHGKRRLTETKLEAMIQVYGIDVAEQADLRSMLEESGRRGWWAKYSGIFPAEVLRYFGYEHGAESVQTHESLLIPGLLQTEAYAHAVVTSDGPNIRTSEAEQRVEVRRRRQQRLTDDDPLVLTAVLSEGALKQQVGGREVMAGQLRHLAEMIEKCPDTLEVRVVPFSAGAHGALGASTFHILYFPDARLPRVAWQENVTSSAVMEHRPKVGQFGATYAESLKCAAGRQESLEMIHRELAGLG</sequence>
<evidence type="ECO:0000259" key="1">
    <source>
        <dbReference type="PROSITE" id="PS50943"/>
    </source>
</evidence>
<proteinExistence type="predicted"/>
<dbReference type="InterPro" id="IPR043917">
    <property type="entry name" value="DUF5753"/>
</dbReference>
<feature type="domain" description="HTH cro/C1-type" evidence="1">
    <location>
        <begin position="1"/>
        <end position="55"/>
    </location>
</feature>